<dbReference type="SMART" id="SM00530">
    <property type="entry name" value="HTH_XRE"/>
    <property type="match status" value="1"/>
</dbReference>
<keyword evidence="4" id="KW-1185">Reference proteome</keyword>
<dbReference type="InterPro" id="IPR014710">
    <property type="entry name" value="RmlC-like_jellyroll"/>
</dbReference>
<dbReference type="PANTHER" id="PTHR46797:SF10">
    <property type="entry name" value="BLR1115 PROTEIN"/>
    <property type="match status" value="1"/>
</dbReference>
<dbReference type="InterPro" id="IPR010982">
    <property type="entry name" value="Lambda_DNA-bd_dom_sf"/>
</dbReference>
<sequence length="188" mass="20134">MNTIVNTTDANLAARLRHERLARDWSMAELAERAGVSRAMIAKVEAGKASPTAALLGRLSGAFGLSLSTLLARAEGSAGRHVRRADQPVWSDPKTGYVRRAVSAPNARGAEIVEVTLPPGAQIAFPAASYAFFVQQMLVTAGELNFTEGDVVHRLAEGDWLELGEPRDCVFETAGTQPCTYLVILVKS</sequence>
<dbReference type="AlphaFoldDB" id="A0A7S8HD56"/>
<dbReference type="CDD" id="cd02209">
    <property type="entry name" value="cupin_XRE_C"/>
    <property type="match status" value="1"/>
</dbReference>
<accession>A0A7S8HD56</accession>
<dbReference type="RefSeq" id="WP_213161811.1">
    <property type="nucleotide sequence ID" value="NZ_CP058214.1"/>
</dbReference>
<dbReference type="GO" id="GO:0003677">
    <property type="term" value="F:DNA binding"/>
    <property type="evidence" value="ECO:0007669"/>
    <property type="project" value="UniProtKB-KW"/>
</dbReference>
<feature type="domain" description="HTH cro/C1-type" evidence="2">
    <location>
        <begin position="16"/>
        <end position="70"/>
    </location>
</feature>
<dbReference type="InterPro" id="IPR050807">
    <property type="entry name" value="TransReg_Diox_bact_type"/>
</dbReference>
<dbReference type="KEGG" id="kmn:HW532_18100"/>
<reference evidence="3 4" key="1">
    <citation type="submission" date="2020-06" db="EMBL/GenBank/DDBJ databases">
        <title>Genome sequence of 2 isolates from Red Sea Mangroves.</title>
        <authorList>
            <person name="Sefrji F."/>
            <person name="Michoud G."/>
            <person name="Merlino G."/>
            <person name="Daffonchio D."/>
        </authorList>
    </citation>
    <scope>NUCLEOTIDE SEQUENCE [LARGE SCALE GENOMIC DNA]</scope>
    <source>
        <strain evidence="3 4">R1DC25</strain>
    </source>
</reference>
<dbReference type="CDD" id="cd00093">
    <property type="entry name" value="HTH_XRE"/>
    <property type="match status" value="1"/>
</dbReference>
<gene>
    <name evidence="3" type="ORF">HW532_18100</name>
</gene>
<dbReference type="GO" id="GO:0005829">
    <property type="term" value="C:cytosol"/>
    <property type="evidence" value="ECO:0007669"/>
    <property type="project" value="TreeGrafter"/>
</dbReference>
<dbReference type="Pfam" id="PF01381">
    <property type="entry name" value="HTH_3"/>
    <property type="match status" value="1"/>
</dbReference>
<name>A0A7S8HD56_9HYPH</name>
<dbReference type="GO" id="GO:0003700">
    <property type="term" value="F:DNA-binding transcription factor activity"/>
    <property type="evidence" value="ECO:0007669"/>
    <property type="project" value="TreeGrafter"/>
</dbReference>
<dbReference type="EMBL" id="CP058214">
    <property type="protein sequence ID" value="QPC44442.1"/>
    <property type="molecule type" value="Genomic_DNA"/>
</dbReference>
<organism evidence="3 4">
    <name type="scientific">Kaustia mangrovi</name>
    <dbReference type="NCBI Taxonomy" id="2593653"/>
    <lineage>
        <taxon>Bacteria</taxon>
        <taxon>Pseudomonadati</taxon>
        <taxon>Pseudomonadota</taxon>
        <taxon>Alphaproteobacteria</taxon>
        <taxon>Hyphomicrobiales</taxon>
        <taxon>Parvibaculaceae</taxon>
        <taxon>Kaustia</taxon>
    </lineage>
</organism>
<dbReference type="PROSITE" id="PS50943">
    <property type="entry name" value="HTH_CROC1"/>
    <property type="match status" value="1"/>
</dbReference>
<dbReference type="PANTHER" id="PTHR46797">
    <property type="entry name" value="HTH-TYPE TRANSCRIPTIONAL REGULATOR"/>
    <property type="match status" value="1"/>
</dbReference>
<dbReference type="InterPro" id="IPR011051">
    <property type="entry name" value="RmlC_Cupin_sf"/>
</dbReference>
<dbReference type="Gene3D" id="2.60.120.10">
    <property type="entry name" value="Jelly Rolls"/>
    <property type="match status" value="1"/>
</dbReference>
<dbReference type="SUPFAM" id="SSF51182">
    <property type="entry name" value="RmlC-like cupins"/>
    <property type="match status" value="1"/>
</dbReference>
<proteinExistence type="predicted"/>
<dbReference type="Proteomes" id="UP000593594">
    <property type="component" value="Chromosome"/>
</dbReference>
<evidence type="ECO:0000259" key="2">
    <source>
        <dbReference type="PROSITE" id="PS50943"/>
    </source>
</evidence>
<evidence type="ECO:0000313" key="3">
    <source>
        <dbReference type="EMBL" id="QPC44442.1"/>
    </source>
</evidence>
<dbReference type="Gene3D" id="1.10.260.40">
    <property type="entry name" value="lambda repressor-like DNA-binding domains"/>
    <property type="match status" value="1"/>
</dbReference>
<dbReference type="InterPro" id="IPR001387">
    <property type="entry name" value="Cro/C1-type_HTH"/>
</dbReference>
<evidence type="ECO:0000256" key="1">
    <source>
        <dbReference type="ARBA" id="ARBA00023125"/>
    </source>
</evidence>
<keyword evidence="1" id="KW-0238">DNA-binding</keyword>
<evidence type="ECO:0000313" key="4">
    <source>
        <dbReference type="Proteomes" id="UP000593594"/>
    </source>
</evidence>
<dbReference type="SUPFAM" id="SSF47413">
    <property type="entry name" value="lambda repressor-like DNA-binding domains"/>
    <property type="match status" value="1"/>
</dbReference>
<protein>
    <submittedName>
        <fullName evidence="3">Helix-turn-helix transcriptional regulator</fullName>
    </submittedName>
</protein>